<sequence>MTTTFDHVGGIHSTPGAACGSCGFLEGAPLAWVVLVVAFLSLVRSSVRSLVSSSLLPSFFSFIDGRNEFSSVRPHPPSCRLCMLAPHAHSLRLGASRHNSGHHVRRSRWVVYHSTLVLARVF</sequence>
<protein>
    <submittedName>
        <fullName evidence="1">Uncharacterized protein</fullName>
    </submittedName>
</protein>
<dbReference type="Proteomes" id="UP000521943">
    <property type="component" value="Unassembled WGS sequence"/>
</dbReference>
<organism evidence="1 2">
    <name type="scientific">Ephemerocybe angulata</name>
    <dbReference type="NCBI Taxonomy" id="980116"/>
    <lineage>
        <taxon>Eukaryota</taxon>
        <taxon>Fungi</taxon>
        <taxon>Dikarya</taxon>
        <taxon>Basidiomycota</taxon>
        <taxon>Agaricomycotina</taxon>
        <taxon>Agaricomycetes</taxon>
        <taxon>Agaricomycetidae</taxon>
        <taxon>Agaricales</taxon>
        <taxon>Agaricineae</taxon>
        <taxon>Psathyrellaceae</taxon>
        <taxon>Ephemerocybe</taxon>
    </lineage>
</organism>
<evidence type="ECO:0000313" key="2">
    <source>
        <dbReference type="Proteomes" id="UP000521943"/>
    </source>
</evidence>
<reference evidence="1 2" key="1">
    <citation type="submission" date="2020-07" db="EMBL/GenBank/DDBJ databases">
        <title>Comparative genomics of pyrophilous fungi reveals a link between fire events and developmental genes.</title>
        <authorList>
            <consortium name="DOE Joint Genome Institute"/>
            <person name="Steindorff A.S."/>
            <person name="Carver A."/>
            <person name="Calhoun S."/>
            <person name="Stillman K."/>
            <person name="Liu H."/>
            <person name="Lipzen A."/>
            <person name="Pangilinan J."/>
            <person name="Labutti K."/>
            <person name="Bruns T.D."/>
            <person name="Grigoriev I.V."/>
        </authorList>
    </citation>
    <scope>NUCLEOTIDE SEQUENCE [LARGE SCALE GENOMIC DNA]</scope>
    <source>
        <strain evidence="1 2">CBS 144469</strain>
    </source>
</reference>
<accession>A0A8H6M9L1</accession>
<evidence type="ECO:0000313" key="1">
    <source>
        <dbReference type="EMBL" id="KAF6760983.1"/>
    </source>
</evidence>
<gene>
    <name evidence="1" type="ORF">DFP72DRAFT_881938</name>
</gene>
<name>A0A8H6M9L1_9AGAR</name>
<keyword evidence="2" id="KW-1185">Reference proteome</keyword>
<proteinExistence type="predicted"/>
<dbReference type="AlphaFoldDB" id="A0A8H6M9L1"/>
<dbReference type="EMBL" id="JACGCI010000011">
    <property type="protein sequence ID" value="KAF6760983.1"/>
    <property type="molecule type" value="Genomic_DNA"/>
</dbReference>
<comment type="caution">
    <text evidence="1">The sequence shown here is derived from an EMBL/GenBank/DDBJ whole genome shotgun (WGS) entry which is preliminary data.</text>
</comment>